<dbReference type="Proteomes" id="UP000005546">
    <property type="component" value="Unassembled WGS sequence"/>
</dbReference>
<dbReference type="EMBL" id="AFBR01000068">
    <property type="protein sequence ID" value="EGG52295.1"/>
    <property type="molecule type" value="Genomic_DNA"/>
</dbReference>
<organism evidence="1 2">
    <name type="scientific">Paraprevotella xylaniphila YIT 11841</name>
    <dbReference type="NCBI Taxonomy" id="762982"/>
    <lineage>
        <taxon>Bacteria</taxon>
        <taxon>Pseudomonadati</taxon>
        <taxon>Bacteroidota</taxon>
        <taxon>Bacteroidia</taxon>
        <taxon>Bacteroidales</taxon>
        <taxon>Prevotellaceae</taxon>
        <taxon>Paraprevotella</taxon>
    </lineage>
</organism>
<evidence type="ECO:0000313" key="2">
    <source>
        <dbReference type="Proteomes" id="UP000005546"/>
    </source>
</evidence>
<dbReference type="STRING" id="762982.HMPREF9442_02407"/>
<evidence type="ECO:0000313" key="1">
    <source>
        <dbReference type="EMBL" id="EGG52295.1"/>
    </source>
</evidence>
<comment type="caution">
    <text evidence="1">The sequence shown here is derived from an EMBL/GenBank/DDBJ whole genome shotgun (WGS) entry which is preliminary data.</text>
</comment>
<name>F3QW26_9BACT</name>
<gene>
    <name evidence="1" type="ORF">HMPREF9442_02407</name>
</gene>
<sequence>MFSTYYYCLKEGIDFKVFWTYPFNLQDYLEPNKVNWLIEGKAISHNKNEVAFRFFNSYSLMNNNETSFLKIMNTKKHEIHVYSNITLHEEMYHIFFNDLFKPSKMLSDALQYNTDKIGGKYISVSFRFIGILGDFKDTYFKKELGAEEKEKYISKCLDVICRLKTKHPNVPKILVTSDSRVFLEKASSLAYVYIIPGTVVHMDGVNKNMEQNDLKVFLDMLMISKAECCYSYSYGKMFKGTKFAKTSALIGNRRFIGITE</sequence>
<keyword evidence="2" id="KW-1185">Reference proteome</keyword>
<proteinExistence type="predicted"/>
<protein>
    <submittedName>
        <fullName evidence="1">Conserved domain protein</fullName>
    </submittedName>
</protein>
<accession>F3QW26</accession>
<dbReference type="eggNOG" id="ENOG502Z9ZT">
    <property type="taxonomic scope" value="Bacteria"/>
</dbReference>
<dbReference type="HOGENOM" id="CLU_074562_0_0_10"/>
<reference evidence="1 2" key="1">
    <citation type="submission" date="2011-02" db="EMBL/GenBank/DDBJ databases">
        <authorList>
            <person name="Weinstock G."/>
            <person name="Sodergren E."/>
            <person name="Clifton S."/>
            <person name="Fulton L."/>
            <person name="Fulton B."/>
            <person name="Courtney L."/>
            <person name="Fronick C."/>
            <person name="Harrison M."/>
            <person name="Strong C."/>
            <person name="Farmer C."/>
            <person name="Delahaunty K."/>
            <person name="Markovic C."/>
            <person name="Hall O."/>
            <person name="Minx P."/>
            <person name="Tomlinson C."/>
            <person name="Mitreva M."/>
            <person name="Hou S."/>
            <person name="Chen J."/>
            <person name="Wollam A."/>
            <person name="Pepin K.H."/>
            <person name="Johnson M."/>
            <person name="Bhonagiri V."/>
            <person name="Zhang X."/>
            <person name="Suruliraj S."/>
            <person name="Warren W."/>
            <person name="Chinwalla A."/>
            <person name="Mardis E.R."/>
            <person name="Wilson R.K."/>
        </authorList>
    </citation>
    <scope>NUCLEOTIDE SEQUENCE [LARGE SCALE GENOMIC DNA]</scope>
    <source>
        <strain evidence="1 2">YIT 11841</strain>
    </source>
</reference>
<dbReference type="AlphaFoldDB" id="F3QW26"/>